<dbReference type="Gene3D" id="3.30.70.330">
    <property type="match status" value="1"/>
</dbReference>
<comment type="caution">
    <text evidence="6">The sequence shown here is derived from an EMBL/GenBank/DDBJ whole genome shotgun (WGS) entry which is preliminary data.</text>
</comment>
<dbReference type="SMART" id="SM00360">
    <property type="entry name" value="RRM"/>
    <property type="match status" value="1"/>
</dbReference>
<dbReference type="EMBL" id="MU825880">
    <property type="protein sequence ID" value="KAJ7385499.1"/>
    <property type="molecule type" value="Genomic_DNA"/>
</dbReference>
<evidence type="ECO:0000256" key="3">
    <source>
        <dbReference type="PROSITE-ProRule" id="PRU00176"/>
    </source>
</evidence>
<evidence type="ECO:0000313" key="6">
    <source>
        <dbReference type="EMBL" id="KAJ7385499.1"/>
    </source>
</evidence>
<dbReference type="Proteomes" id="UP001163046">
    <property type="component" value="Unassembled WGS sequence"/>
</dbReference>
<evidence type="ECO:0000256" key="1">
    <source>
        <dbReference type="ARBA" id="ARBA00022737"/>
    </source>
</evidence>
<feature type="compositionally biased region" description="Basic and acidic residues" evidence="4">
    <location>
        <begin position="28"/>
        <end position="38"/>
    </location>
</feature>
<name>A0A9X0D5E7_9CNID</name>
<sequence length="175" mass="17861">MSTRPGPYDRSSGGFGGGRGRFGGGGGNERRFRGRGRDLGGPVFGGGFGGDFNGFGGGRGGSGRGGRGGRGMSGRGGSRNQGRSGGGGGGGGNFGMMSTTGHTVHMRGLPYAAKENDVKQFFMPVNPVNVWMEFSSGSFNGQVDVDFATHEDAQAAMSKNKSSWVGACYSICISH</sequence>
<keyword evidence="2 3" id="KW-0694">RNA-binding</keyword>
<evidence type="ECO:0000259" key="5">
    <source>
        <dbReference type="PROSITE" id="PS50102"/>
    </source>
</evidence>
<dbReference type="InterPro" id="IPR012677">
    <property type="entry name" value="Nucleotide-bd_a/b_plait_sf"/>
</dbReference>
<dbReference type="SUPFAM" id="SSF54928">
    <property type="entry name" value="RNA-binding domain, RBD"/>
    <property type="match status" value="1"/>
</dbReference>
<keyword evidence="6" id="KW-0687">Ribonucleoprotein</keyword>
<feature type="region of interest" description="Disordered" evidence="4">
    <location>
        <begin position="55"/>
        <end position="93"/>
    </location>
</feature>
<evidence type="ECO:0000256" key="2">
    <source>
        <dbReference type="ARBA" id="ARBA00022884"/>
    </source>
</evidence>
<dbReference type="InterPro" id="IPR035979">
    <property type="entry name" value="RBD_domain_sf"/>
</dbReference>
<feature type="domain" description="RRM" evidence="5">
    <location>
        <begin position="102"/>
        <end position="175"/>
    </location>
</feature>
<dbReference type="GO" id="GO:1990904">
    <property type="term" value="C:ribonucleoprotein complex"/>
    <property type="evidence" value="ECO:0007669"/>
    <property type="project" value="UniProtKB-KW"/>
</dbReference>
<dbReference type="GO" id="GO:0003723">
    <property type="term" value="F:RNA binding"/>
    <property type="evidence" value="ECO:0007669"/>
    <property type="project" value="UniProtKB-UniRule"/>
</dbReference>
<dbReference type="PANTHER" id="PTHR13976">
    <property type="entry name" value="HETEROGENEOUS NUCLEAR RIBONUCLEOPROTEIN-RELATED"/>
    <property type="match status" value="1"/>
</dbReference>
<proteinExistence type="predicted"/>
<evidence type="ECO:0000256" key="4">
    <source>
        <dbReference type="SAM" id="MobiDB-lite"/>
    </source>
</evidence>
<evidence type="ECO:0000313" key="7">
    <source>
        <dbReference type="Proteomes" id="UP001163046"/>
    </source>
</evidence>
<dbReference type="InterPro" id="IPR000504">
    <property type="entry name" value="RRM_dom"/>
</dbReference>
<keyword evidence="1" id="KW-0677">Repeat</keyword>
<dbReference type="PROSITE" id="PS50102">
    <property type="entry name" value="RRM"/>
    <property type="match status" value="1"/>
</dbReference>
<feature type="compositionally biased region" description="Gly residues" evidence="4">
    <location>
        <begin position="13"/>
        <end position="27"/>
    </location>
</feature>
<gene>
    <name evidence="6" type="primary">HNRNPH1</name>
    <name evidence="6" type="ORF">OS493_015070</name>
</gene>
<organism evidence="6 7">
    <name type="scientific">Desmophyllum pertusum</name>
    <dbReference type="NCBI Taxonomy" id="174260"/>
    <lineage>
        <taxon>Eukaryota</taxon>
        <taxon>Metazoa</taxon>
        <taxon>Cnidaria</taxon>
        <taxon>Anthozoa</taxon>
        <taxon>Hexacorallia</taxon>
        <taxon>Scleractinia</taxon>
        <taxon>Caryophylliina</taxon>
        <taxon>Caryophylliidae</taxon>
        <taxon>Desmophyllum</taxon>
    </lineage>
</organism>
<feature type="region of interest" description="Disordered" evidence="4">
    <location>
        <begin position="1"/>
        <end position="43"/>
    </location>
</feature>
<protein>
    <submittedName>
        <fullName evidence="6">Heteroproteinous nuclear ribonucleoprotein H</fullName>
    </submittedName>
</protein>
<keyword evidence="7" id="KW-1185">Reference proteome</keyword>
<dbReference type="OrthoDB" id="431068at2759"/>
<accession>A0A9X0D5E7</accession>
<dbReference type="InterPro" id="IPR050666">
    <property type="entry name" value="ESRP"/>
</dbReference>
<dbReference type="Pfam" id="PF00076">
    <property type="entry name" value="RRM_1"/>
    <property type="match status" value="1"/>
</dbReference>
<reference evidence="6" key="1">
    <citation type="submission" date="2023-01" db="EMBL/GenBank/DDBJ databases">
        <title>Genome assembly of the deep-sea coral Lophelia pertusa.</title>
        <authorList>
            <person name="Herrera S."/>
            <person name="Cordes E."/>
        </authorList>
    </citation>
    <scope>NUCLEOTIDE SEQUENCE</scope>
    <source>
        <strain evidence="6">USNM1676648</strain>
        <tissue evidence="6">Polyp</tissue>
    </source>
</reference>
<dbReference type="AlphaFoldDB" id="A0A9X0D5E7"/>